<evidence type="ECO:0000256" key="1">
    <source>
        <dbReference type="ARBA" id="ARBA00000381"/>
    </source>
</evidence>
<reference evidence="11" key="1">
    <citation type="submission" date="2023-01" db="EMBL/GenBank/DDBJ databases">
        <title>Xenophilus mangrovi sp. nov., isolated from soil of Mangrove nature reserve.</title>
        <authorList>
            <person name="Xu S."/>
            <person name="Liu Z."/>
            <person name="Xu Y."/>
        </authorList>
    </citation>
    <scope>NUCLEOTIDE SEQUENCE</scope>
    <source>
        <strain evidence="11">YW8</strain>
    </source>
</reference>
<dbReference type="SMART" id="SM00363">
    <property type="entry name" value="S4"/>
    <property type="match status" value="1"/>
</dbReference>
<protein>
    <recommendedName>
        <fullName evidence="9">Pseudouridine synthase</fullName>
        <ecNumber evidence="9">5.4.99.-</ecNumber>
    </recommendedName>
</protein>
<dbReference type="InterPro" id="IPR050188">
    <property type="entry name" value="RluA_PseudoU_synthase"/>
</dbReference>
<dbReference type="GO" id="GO:0160141">
    <property type="term" value="F:23S rRNA pseudouridine(955/2504/2580) synthase activity"/>
    <property type="evidence" value="ECO:0007669"/>
    <property type="project" value="UniProtKB-EC"/>
</dbReference>
<dbReference type="SUPFAM" id="SSF55120">
    <property type="entry name" value="Pseudouridine synthase"/>
    <property type="match status" value="1"/>
</dbReference>
<evidence type="ECO:0000256" key="3">
    <source>
        <dbReference type="ARBA" id="ARBA00010876"/>
    </source>
</evidence>
<comment type="caution">
    <text evidence="11">The sequence shown here is derived from an EMBL/GenBank/DDBJ whole genome shotgun (WGS) entry which is preliminary data.</text>
</comment>
<dbReference type="PANTHER" id="PTHR21600:SF92">
    <property type="entry name" value="RIBOSOMAL LARGE SUBUNIT PSEUDOURIDINE SYNTHASE C"/>
    <property type="match status" value="1"/>
</dbReference>
<proteinExistence type="inferred from homology"/>
<dbReference type="InterPro" id="IPR002942">
    <property type="entry name" value="S4_RNA-bd"/>
</dbReference>
<dbReference type="PROSITE" id="PS01129">
    <property type="entry name" value="PSI_RLU"/>
    <property type="match status" value="1"/>
</dbReference>
<dbReference type="Gene3D" id="3.30.2350.10">
    <property type="entry name" value="Pseudouridine synthase"/>
    <property type="match status" value="1"/>
</dbReference>
<evidence type="ECO:0000259" key="10">
    <source>
        <dbReference type="SMART" id="SM00363"/>
    </source>
</evidence>
<evidence type="ECO:0000256" key="4">
    <source>
        <dbReference type="ARBA" id="ARBA00022552"/>
    </source>
</evidence>
<keyword evidence="6 9" id="KW-0413">Isomerase</keyword>
<dbReference type="InterPro" id="IPR006145">
    <property type="entry name" value="PsdUridine_synth_RsuA/RluA"/>
</dbReference>
<gene>
    <name evidence="11" type="ORF">PGB34_09240</name>
</gene>
<feature type="domain" description="RNA-binding S4" evidence="10">
    <location>
        <begin position="35"/>
        <end position="93"/>
    </location>
</feature>
<dbReference type="Pfam" id="PF01479">
    <property type="entry name" value="S4"/>
    <property type="match status" value="1"/>
</dbReference>
<organism evidence="11 12">
    <name type="scientific">Xenophilus arseniciresistens</name>
    <dbReference type="NCBI Taxonomy" id="1283306"/>
    <lineage>
        <taxon>Bacteria</taxon>
        <taxon>Pseudomonadati</taxon>
        <taxon>Pseudomonadota</taxon>
        <taxon>Betaproteobacteria</taxon>
        <taxon>Burkholderiales</taxon>
        <taxon>Comamonadaceae</taxon>
        <taxon>Xenophilus</taxon>
    </lineage>
</organism>
<sequence length="350" mass="37984">MKNIIGAKPQASAAGRTPSSGEVQFLTVDEESAGQRLDNFLFRMLKGVPKTHVYRIIRSGEVRLNKGRVQADTRVAAGDLLRLPPVRVSAAAPAPAAPPRGFDLLHEDEALLAINKPAGVAVHGGSGLSFGVIEQLRAARPTARFLELVHRLDRETSGVLLVAKKRSALTALQAQFRTRETGKTYLALVEGDWPARLKVLDAPLARYLLPPQPGQAEGERRVKVVDKDHPDALRALTLVRVLARVTLAGDDQPMSLLAVTIKTGRTHQIRVHLSSAGHPIVGDDKYGDFERRRALTQLGVRRMFLHAWRLRLTHPATGQPLALQADLPSELAALLPPAALQSLADHDPSA</sequence>
<dbReference type="SUPFAM" id="SSF55174">
    <property type="entry name" value="Alpha-L RNA-binding motif"/>
    <property type="match status" value="1"/>
</dbReference>
<dbReference type="InterPro" id="IPR036986">
    <property type="entry name" value="S4_RNA-bd_sf"/>
</dbReference>
<keyword evidence="5 8" id="KW-0694">RNA-binding</keyword>
<dbReference type="InterPro" id="IPR020103">
    <property type="entry name" value="PsdUridine_synth_cat_dom_sf"/>
</dbReference>
<dbReference type="GO" id="GO:0003723">
    <property type="term" value="F:RNA binding"/>
    <property type="evidence" value="ECO:0007669"/>
    <property type="project" value="UniProtKB-KW"/>
</dbReference>
<evidence type="ECO:0000256" key="6">
    <source>
        <dbReference type="ARBA" id="ARBA00023235"/>
    </source>
</evidence>
<dbReference type="InterPro" id="IPR006224">
    <property type="entry name" value="PsdUridine_synth_RluA-like_CS"/>
</dbReference>
<evidence type="ECO:0000256" key="2">
    <source>
        <dbReference type="ARBA" id="ARBA00002876"/>
    </source>
</evidence>
<dbReference type="InterPro" id="IPR006225">
    <property type="entry name" value="PsdUridine_synth_RluC/D"/>
</dbReference>
<dbReference type="AlphaFoldDB" id="A0AAE3SYX0"/>
<keyword evidence="12" id="KW-1185">Reference proteome</keyword>
<dbReference type="Gene3D" id="3.10.290.10">
    <property type="entry name" value="RNA-binding S4 domain"/>
    <property type="match status" value="1"/>
</dbReference>
<accession>A0AAE3SYX0</accession>
<dbReference type="Proteomes" id="UP001212602">
    <property type="component" value="Unassembled WGS sequence"/>
</dbReference>
<name>A0AAE3SYX0_9BURK</name>
<dbReference type="NCBIfam" id="TIGR00005">
    <property type="entry name" value="rluA_subfam"/>
    <property type="match status" value="1"/>
</dbReference>
<dbReference type="PANTHER" id="PTHR21600">
    <property type="entry name" value="MITOCHONDRIAL RNA PSEUDOURIDINE SYNTHASE"/>
    <property type="match status" value="1"/>
</dbReference>
<evidence type="ECO:0000256" key="7">
    <source>
        <dbReference type="PIRSR" id="PIRSR606225-1"/>
    </source>
</evidence>
<dbReference type="EMBL" id="JAQIPB010000003">
    <property type="protein sequence ID" value="MDA7416552.1"/>
    <property type="molecule type" value="Genomic_DNA"/>
</dbReference>
<evidence type="ECO:0000256" key="9">
    <source>
        <dbReference type="RuleBase" id="RU362028"/>
    </source>
</evidence>
<comment type="catalytic activity">
    <reaction evidence="1">
        <text>uridine(955/2504/2580) in 23S rRNA = pseudouridine(955/2504/2580) in 23S rRNA</text>
        <dbReference type="Rhea" id="RHEA:42528"/>
        <dbReference type="Rhea" id="RHEA-COMP:10099"/>
        <dbReference type="Rhea" id="RHEA-COMP:10100"/>
        <dbReference type="ChEBI" id="CHEBI:65314"/>
        <dbReference type="ChEBI" id="CHEBI:65315"/>
        <dbReference type="EC" id="5.4.99.24"/>
    </reaction>
</comment>
<dbReference type="EC" id="5.4.99.-" evidence="9"/>
<dbReference type="CDD" id="cd00165">
    <property type="entry name" value="S4"/>
    <property type="match status" value="1"/>
</dbReference>
<feature type="active site" evidence="7">
    <location>
        <position position="153"/>
    </location>
</feature>
<evidence type="ECO:0000313" key="12">
    <source>
        <dbReference type="Proteomes" id="UP001212602"/>
    </source>
</evidence>
<comment type="similarity">
    <text evidence="3 9">Belongs to the pseudouridine synthase RluA family.</text>
</comment>
<dbReference type="CDD" id="cd02869">
    <property type="entry name" value="PseudoU_synth_RluA_like"/>
    <property type="match status" value="1"/>
</dbReference>
<comment type="catalytic activity">
    <reaction evidence="9">
        <text>a uridine in RNA = a pseudouridine in RNA</text>
        <dbReference type="Rhea" id="RHEA:48348"/>
        <dbReference type="Rhea" id="RHEA-COMP:12068"/>
        <dbReference type="Rhea" id="RHEA-COMP:12069"/>
        <dbReference type="ChEBI" id="CHEBI:65314"/>
        <dbReference type="ChEBI" id="CHEBI:65315"/>
    </reaction>
</comment>
<dbReference type="PROSITE" id="PS50889">
    <property type="entry name" value="S4"/>
    <property type="match status" value="1"/>
</dbReference>
<evidence type="ECO:0000256" key="8">
    <source>
        <dbReference type="PROSITE-ProRule" id="PRU00182"/>
    </source>
</evidence>
<keyword evidence="4" id="KW-0698">rRNA processing</keyword>
<evidence type="ECO:0000256" key="5">
    <source>
        <dbReference type="ARBA" id="ARBA00022884"/>
    </source>
</evidence>
<dbReference type="GO" id="GO:0000455">
    <property type="term" value="P:enzyme-directed rRNA pseudouridine synthesis"/>
    <property type="evidence" value="ECO:0007669"/>
    <property type="project" value="TreeGrafter"/>
</dbReference>
<comment type="function">
    <text evidence="2">Responsible for synthesis of pseudouridine from uracil at positions 955, 2504 and 2580 in 23S ribosomal RNA.</text>
</comment>
<dbReference type="Pfam" id="PF00849">
    <property type="entry name" value="PseudoU_synth_2"/>
    <property type="match status" value="1"/>
</dbReference>
<evidence type="ECO:0000313" key="11">
    <source>
        <dbReference type="EMBL" id="MDA7416552.1"/>
    </source>
</evidence>